<feature type="transmembrane region" description="Helical" evidence="7">
    <location>
        <begin position="279"/>
        <end position="299"/>
    </location>
</feature>
<accession>A0A9P6DW59</accession>
<evidence type="ECO:0008006" key="10">
    <source>
        <dbReference type="Google" id="ProtNLM"/>
    </source>
</evidence>
<dbReference type="PANTHER" id="PTHR10332">
    <property type="entry name" value="EQUILIBRATIVE NUCLEOSIDE TRANSPORTER"/>
    <property type="match status" value="1"/>
</dbReference>
<gene>
    <name evidence="8" type="ORF">BS47DRAFT_1340160</name>
</gene>
<dbReference type="PIRSF" id="PIRSF016379">
    <property type="entry name" value="ENT"/>
    <property type="match status" value="1"/>
</dbReference>
<feature type="transmembrane region" description="Helical" evidence="7">
    <location>
        <begin position="68"/>
        <end position="88"/>
    </location>
</feature>
<reference evidence="8" key="1">
    <citation type="journal article" date="2020" name="Nat. Commun.">
        <title>Large-scale genome sequencing of mycorrhizal fungi provides insights into the early evolution of symbiotic traits.</title>
        <authorList>
            <person name="Miyauchi S."/>
            <person name="Kiss E."/>
            <person name="Kuo A."/>
            <person name="Drula E."/>
            <person name="Kohler A."/>
            <person name="Sanchez-Garcia M."/>
            <person name="Morin E."/>
            <person name="Andreopoulos B."/>
            <person name="Barry K.W."/>
            <person name="Bonito G."/>
            <person name="Buee M."/>
            <person name="Carver A."/>
            <person name="Chen C."/>
            <person name="Cichocki N."/>
            <person name="Clum A."/>
            <person name="Culley D."/>
            <person name="Crous P.W."/>
            <person name="Fauchery L."/>
            <person name="Girlanda M."/>
            <person name="Hayes R.D."/>
            <person name="Keri Z."/>
            <person name="LaButti K."/>
            <person name="Lipzen A."/>
            <person name="Lombard V."/>
            <person name="Magnuson J."/>
            <person name="Maillard F."/>
            <person name="Murat C."/>
            <person name="Nolan M."/>
            <person name="Ohm R.A."/>
            <person name="Pangilinan J."/>
            <person name="Pereira M.F."/>
            <person name="Perotto S."/>
            <person name="Peter M."/>
            <person name="Pfister S."/>
            <person name="Riley R."/>
            <person name="Sitrit Y."/>
            <person name="Stielow J.B."/>
            <person name="Szollosi G."/>
            <person name="Zifcakova L."/>
            <person name="Stursova M."/>
            <person name="Spatafora J.W."/>
            <person name="Tedersoo L."/>
            <person name="Vaario L.M."/>
            <person name="Yamada A."/>
            <person name="Yan M."/>
            <person name="Wang P."/>
            <person name="Xu J."/>
            <person name="Bruns T."/>
            <person name="Baldrian P."/>
            <person name="Vilgalys R."/>
            <person name="Dunand C."/>
            <person name="Henrissat B."/>
            <person name="Grigoriev I.V."/>
            <person name="Hibbett D."/>
            <person name="Nagy L.G."/>
            <person name="Martin F.M."/>
        </authorList>
    </citation>
    <scope>NUCLEOTIDE SEQUENCE</scope>
    <source>
        <strain evidence="8">UP504</strain>
    </source>
</reference>
<dbReference type="Proteomes" id="UP000886523">
    <property type="component" value="Unassembled WGS sequence"/>
</dbReference>
<evidence type="ECO:0000256" key="7">
    <source>
        <dbReference type="SAM" id="Phobius"/>
    </source>
</evidence>
<feature type="transmembrane region" description="Helical" evidence="7">
    <location>
        <begin position="364"/>
        <end position="387"/>
    </location>
</feature>
<comment type="similarity">
    <text evidence="2">Belongs to the SLC29A/ENT transporter (TC 2.A.57) family.</text>
</comment>
<feature type="transmembrane region" description="Helical" evidence="7">
    <location>
        <begin position="133"/>
        <end position="152"/>
    </location>
</feature>
<feature type="transmembrane region" description="Helical" evidence="7">
    <location>
        <begin position="247"/>
        <end position="267"/>
    </location>
</feature>
<dbReference type="PANTHER" id="PTHR10332:SF88">
    <property type="entry name" value="EQUILIBRATIVE NUCLEOSIDE TRANSPORTER 1, ISOFORM A"/>
    <property type="match status" value="1"/>
</dbReference>
<evidence type="ECO:0000256" key="4">
    <source>
        <dbReference type="ARBA" id="ARBA00022692"/>
    </source>
</evidence>
<protein>
    <recommendedName>
        <fullName evidence="10">Equilibrative nucleoside transporter</fullName>
    </recommendedName>
</protein>
<evidence type="ECO:0000313" key="9">
    <source>
        <dbReference type="Proteomes" id="UP000886523"/>
    </source>
</evidence>
<keyword evidence="4 7" id="KW-0812">Transmembrane</keyword>
<dbReference type="AlphaFoldDB" id="A0A9P6DW59"/>
<evidence type="ECO:0000256" key="3">
    <source>
        <dbReference type="ARBA" id="ARBA00022448"/>
    </source>
</evidence>
<comment type="subcellular location">
    <subcellularLocation>
        <location evidence="1">Membrane</location>
        <topology evidence="1">Multi-pass membrane protein</topology>
    </subcellularLocation>
</comment>
<evidence type="ECO:0000313" key="8">
    <source>
        <dbReference type="EMBL" id="KAF9517131.1"/>
    </source>
</evidence>
<keyword evidence="6 7" id="KW-0472">Membrane</keyword>
<evidence type="ECO:0000256" key="6">
    <source>
        <dbReference type="ARBA" id="ARBA00023136"/>
    </source>
</evidence>
<evidence type="ECO:0000256" key="5">
    <source>
        <dbReference type="ARBA" id="ARBA00022989"/>
    </source>
</evidence>
<keyword evidence="5 7" id="KW-1133">Transmembrane helix</keyword>
<name>A0A9P6DW59_9AGAM</name>
<dbReference type="Pfam" id="PF01733">
    <property type="entry name" value="Nucleoside_tran"/>
    <property type="match status" value="1"/>
</dbReference>
<evidence type="ECO:0000256" key="1">
    <source>
        <dbReference type="ARBA" id="ARBA00004141"/>
    </source>
</evidence>
<organism evidence="8 9">
    <name type="scientific">Hydnum rufescens UP504</name>
    <dbReference type="NCBI Taxonomy" id="1448309"/>
    <lineage>
        <taxon>Eukaryota</taxon>
        <taxon>Fungi</taxon>
        <taxon>Dikarya</taxon>
        <taxon>Basidiomycota</taxon>
        <taxon>Agaricomycotina</taxon>
        <taxon>Agaricomycetes</taxon>
        <taxon>Cantharellales</taxon>
        <taxon>Hydnaceae</taxon>
        <taxon>Hydnum</taxon>
    </lineage>
</organism>
<feature type="transmembrane region" description="Helical" evidence="7">
    <location>
        <begin position="320"/>
        <end position="344"/>
    </location>
</feature>
<dbReference type="PRINTS" id="PR01130">
    <property type="entry name" value="DERENTRNSPRT"/>
</dbReference>
<dbReference type="GO" id="GO:0000329">
    <property type="term" value="C:fungal-type vacuole membrane"/>
    <property type="evidence" value="ECO:0007669"/>
    <property type="project" value="TreeGrafter"/>
</dbReference>
<dbReference type="EMBL" id="MU128934">
    <property type="protein sequence ID" value="KAF9517131.1"/>
    <property type="molecule type" value="Genomic_DNA"/>
</dbReference>
<sequence>MRIYSLIEIIALITATPYFLNKLEGSRYQSMFSSYLSVAYTATRIVFLGIATSSASTSSPSTRIRRSVVLLIILLFFLALSPILPFQGGRFFSFVIANDVIQSGVVAYLQTAVIGLAALFGPQALQSTFSGQAGLQWLYQYFNYCVLIAPSLPQGTKYGRSLALSAYLFFGISTGYMLLALVAHTLLVRTPAYQKVMEPFEEARRALREGETSQAIAASETDPLLSRYNRSRPVAKTSLWEIAKANIVYNVALACVLAITLSVFPPITSTILSVNPPSWDIITSPVMFISFHFLLFNTGDWFGRYLCSFPTLLVWSPWKLLWYSLLRSLFILVFLACNVSISASSPLLSTPLFGTRTPIVNSDLAYFAIVLAFGASNGYLASMGIIAASSLDHNEAVKEENVESAATVAQFCLIGGLFVGSMMSFWVRSIVCKCNPFIG</sequence>
<feature type="transmembrane region" description="Helical" evidence="7">
    <location>
        <begin position="32"/>
        <end position="56"/>
    </location>
</feature>
<keyword evidence="9" id="KW-1185">Reference proteome</keyword>
<dbReference type="GO" id="GO:0015205">
    <property type="term" value="F:nucleobase transmembrane transporter activity"/>
    <property type="evidence" value="ECO:0007669"/>
    <property type="project" value="TreeGrafter"/>
</dbReference>
<dbReference type="InterPro" id="IPR002259">
    <property type="entry name" value="Eqnu_transpt"/>
</dbReference>
<dbReference type="GO" id="GO:0005886">
    <property type="term" value="C:plasma membrane"/>
    <property type="evidence" value="ECO:0007669"/>
    <property type="project" value="TreeGrafter"/>
</dbReference>
<feature type="transmembrane region" description="Helical" evidence="7">
    <location>
        <begin position="100"/>
        <end position="121"/>
    </location>
</feature>
<comment type="caution">
    <text evidence="8">The sequence shown here is derived from an EMBL/GenBank/DDBJ whole genome shotgun (WGS) entry which is preliminary data.</text>
</comment>
<feature type="transmembrane region" description="Helical" evidence="7">
    <location>
        <begin position="408"/>
        <end position="427"/>
    </location>
</feature>
<dbReference type="OrthoDB" id="10261753at2759"/>
<proteinExistence type="inferred from homology"/>
<dbReference type="GO" id="GO:0034257">
    <property type="term" value="F:nicotinamide riboside transmembrane transporter activity"/>
    <property type="evidence" value="ECO:0007669"/>
    <property type="project" value="TreeGrafter"/>
</dbReference>
<feature type="transmembrane region" description="Helical" evidence="7">
    <location>
        <begin position="164"/>
        <end position="187"/>
    </location>
</feature>
<keyword evidence="3" id="KW-0813">Transport</keyword>
<evidence type="ECO:0000256" key="2">
    <source>
        <dbReference type="ARBA" id="ARBA00007965"/>
    </source>
</evidence>